<dbReference type="AlphaFoldDB" id="J0LJ77"/>
<sequence length="496" mass="54642">MLPFNSDELRSRLTADFGSLANGATDALVITHVLDTITHETARILRDLVMQWSAENNILRRLPDELLARCFTCLPLKYRMDASHVSRHWRAVALGFPAVWADIDVDGFQRQHRNEVVRMALARTGNHPVSIENSIIPPPDPHGIFSQCLRDHLHHIQHISWNIPVRSLPVRLPAPILETLRLAGHLNIPVDFLGGVPQRLRTIGLYSVSFPDSCPALSTVTDLSLNGASTLEHARTYSQLFGLFPALQSLSLWDLRPEFSHFLPAGAAPASLRKLKMTTDEDEVYSLIPHYAAWRTDALLVVELDHETTELDQLDEFISGAAALNITLYPMSKTSITAYGPGADRVRSVSFLPDRANAAATLARLFRGIPADNLRAVRSLQLPLSALAALLPAFPSLQHLGVRFEAHLHWWDALAQLLCAKDLCPIELIVERMDFDSADNRAPLTSDDAEALLAQLAALGRNGLTGVSVKGFSRETVADIDVSAVAAFDVSFNTSL</sequence>
<dbReference type="InterPro" id="IPR036047">
    <property type="entry name" value="F-box-like_dom_sf"/>
</dbReference>
<dbReference type="Gene3D" id="1.20.1280.50">
    <property type="match status" value="1"/>
</dbReference>
<dbReference type="EMBL" id="JH687810">
    <property type="protein sequence ID" value="EJD39763.1"/>
    <property type="molecule type" value="Genomic_DNA"/>
</dbReference>
<dbReference type="PROSITE" id="PS50181">
    <property type="entry name" value="FBOX"/>
    <property type="match status" value="1"/>
</dbReference>
<dbReference type="Proteomes" id="UP000006514">
    <property type="component" value="Unassembled WGS sequence"/>
</dbReference>
<gene>
    <name evidence="2" type="ORF">AURDEDRAFT_187255</name>
</gene>
<dbReference type="SUPFAM" id="SSF81383">
    <property type="entry name" value="F-box domain"/>
    <property type="match status" value="1"/>
</dbReference>
<dbReference type="OrthoDB" id="3365698at2759"/>
<feature type="domain" description="F-box" evidence="1">
    <location>
        <begin position="56"/>
        <end position="103"/>
    </location>
</feature>
<name>J0LJ77_AURST</name>
<dbReference type="InterPro" id="IPR001810">
    <property type="entry name" value="F-box_dom"/>
</dbReference>
<evidence type="ECO:0000313" key="2">
    <source>
        <dbReference type="EMBL" id="EJD39763.1"/>
    </source>
</evidence>
<dbReference type="Pfam" id="PF00646">
    <property type="entry name" value="F-box"/>
    <property type="match status" value="1"/>
</dbReference>
<protein>
    <recommendedName>
        <fullName evidence="1">F-box domain-containing protein</fullName>
    </recommendedName>
</protein>
<keyword evidence="3" id="KW-1185">Reference proteome</keyword>
<evidence type="ECO:0000259" key="1">
    <source>
        <dbReference type="PROSITE" id="PS50181"/>
    </source>
</evidence>
<dbReference type="InParanoid" id="J0LJ77"/>
<accession>J0LJ77</accession>
<dbReference type="KEGG" id="adl:AURDEDRAFT_187255"/>
<dbReference type="SMART" id="SM00256">
    <property type="entry name" value="FBOX"/>
    <property type="match status" value="1"/>
</dbReference>
<evidence type="ECO:0000313" key="3">
    <source>
        <dbReference type="Proteomes" id="UP000006514"/>
    </source>
</evidence>
<proteinExistence type="predicted"/>
<organism evidence="2 3">
    <name type="scientific">Auricularia subglabra (strain TFB-10046 / SS5)</name>
    <name type="common">White-rot fungus</name>
    <name type="synonym">Auricularia delicata (strain TFB10046)</name>
    <dbReference type="NCBI Taxonomy" id="717982"/>
    <lineage>
        <taxon>Eukaryota</taxon>
        <taxon>Fungi</taxon>
        <taxon>Dikarya</taxon>
        <taxon>Basidiomycota</taxon>
        <taxon>Agaricomycotina</taxon>
        <taxon>Agaricomycetes</taxon>
        <taxon>Auriculariales</taxon>
        <taxon>Auriculariaceae</taxon>
        <taxon>Auricularia</taxon>
    </lineage>
</organism>
<reference evidence="3" key="1">
    <citation type="journal article" date="2012" name="Science">
        <title>The Paleozoic origin of enzymatic lignin decomposition reconstructed from 31 fungal genomes.</title>
        <authorList>
            <person name="Floudas D."/>
            <person name="Binder M."/>
            <person name="Riley R."/>
            <person name="Barry K."/>
            <person name="Blanchette R.A."/>
            <person name="Henrissat B."/>
            <person name="Martinez A.T."/>
            <person name="Otillar R."/>
            <person name="Spatafora J.W."/>
            <person name="Yadav J.S."/>
            <person name="Aerts A."/>
            <person name="Benoit I."/>
            <person name="Boyd A."/>
            <person name="Carlson A."/>
            <person name="Copeland A."/>
            <person name="Coutinho P.M."/>
            <person name="de Vries R.P."/>
            <person name="Ferreira P."/>
            <person name="Findley K."/>
            <person name="Foster B."/>
            <person name="Gaskell J."/>
            <person name="Glotzer D."/>
            <person name="Gorecki P."/>
            <person name="Heitman J."/>
            <person name="Hesse C."/>
            <person name="Hori C."/>
            <person name="Igarashi K."/>
            <person name="Jurgens J.A."/>
            <person name="Kallen N."/>
            <person name="Kersten P."/>
            <person name="Kohler A."/>
            <person name="Kuees U."/>
            <person name="Kumar T.K.A."/>
            <person name="Kuo A."/>
            <person name="LaButti K."/>
            <person name="Larrondo L.F."/>
            <person name="Lindquist E."/>
            <person name="Ling A."/>
            <person name="Lombard V."/>
            <person name="Lucas S."/>
            <person name="Lundell T."/>
            <person name="Martin R."/>
            <person name="McLaughlin D.J."/>
            <person name="Morgenstern I."/>
            <person name="Morin E."/>
            <person name="Murat C."/>
            <person name="Nagy L.G."/>
            <person name="Nolan M."/>
            <person name="Ohm R.A."/>
            <person name="Patyshakuliyeva A."/>
            <person name="Rokas A."/>
            <person name="Ruiz-Duenas F.J."/>
            <person name="Sabat G."/>
            <person name="Salamov A."/>
            <person name="Samejima M."/>
            <person name="Schmutz J."/>
            <person name="Slot J.C."/>
            <person name="St John F."/>
            <person name="Stenlid J."/>
            <person name="Sun H."/>
            <person name="Sun S."/>
            <person name="Syed K."/>
            <person name="Tsang A."/>
            <person name="Wiebenga A."/>
            <person name="Young D."/>
            <person name="Pisabarro A."/>
            <person name="Eastwood D.C."/>
            <person name="Martin F."/>
            <person name="Cullen D."/>
            <person name="Grigoriev I.V."/>
            <person name="Hibbett D.S."/>
        </authorList>
    </citation>
    <scope>NUCLEOTIDE SEQUENCE [LARGE SCALE GENOMIC DNA]</scope>
    <source>
        <strain evidence="3">TFB10046</strain>
    </source>
</reference>